<dbReference type="OrthoDB" id="9790469at2"/>
<dbReference type="PIRSF" id="PIRSF010256">
    <property type="entry name" value="CoxE_vWa"/>
    <property type="match status" value="1"/>
</dbReference>
<organism evidence="2 3">
    <name type="scientific">Meiothermus taiwanensis</name>
    <dbReference type="NCBI Taxonomy" id="172827"/>
    <lineage>
        <taxon>Bacteria</taxon>
        <taxon>Thermotogati</taxon>
        <taxon>Deinococcota</taxon>
        <taxon>Deinococci</taxon>
        <taxon>Thermales</taxon>
        <taxon>Thermaceae</taxon>
        <taxon>Meiothermus</taxon>
    </lineage>
</organism>
<dbReference type="PANTHER" id="PTHR39338:SF6">
    <property type="entry name" value="BLL5662 PROTEIN"/>
    <property type="match status" value="1"/>
</dbReference>
<gene>
    <name evidence="2" type="ORF">Mcate_00370</name>
</gene>
<accession>A0A399E3S4</accession>
<dbReference type="SUPFAM" id="SSF53300">
    <property type="entry name" value="vWA-like"/>
    <property type="match status" value="1"/>
</dbReference>
<dbReference type="RefSeq" id="WP_036196980.1">
    <property type="nucleotide sequence ID" value="NZ_JBHSXZ010000009.1"/>
</dbReference>
<name>A0A399E3S4_9DEIN</name>
<dbReference type="InterPro" id="IPR008912">
    <property type="entry name" value="Uncharacterised_CoxE"/>
</dbReference>
<sequence length="405" mass="45891">MSSFPQQDGFPHGDLLKNLVAFGEYLRRTAQQFKIGPQEIQDGLRALEAVHLGSLQEVRQALKLVMCSSLEQERVFDDLFFQFFLSGRQRPAAPSHPHKATPGGPEEGHEPIPARQSSPPEHPEGSGDLNGKGRPHPHEDTQADWAAPLLKAMFSRIEGAEAPEVEIPQQDLEAMLQAATQMVNQVRLGRSRRWKLASKGPRFHLRRTLRKALHTGGDPIYPAWQHHPRRQPRFIFVLDGSRSMQDYADRLLQFAYALRMRCNRVEVFVFSTQMERITRQLEKAKSLSERPRLHRLGRAWGGGTSIGENLLRLEQQYGSLIRGDSIVIVASDGLDTGAPEILELALRKIRQRSAALIWLNPLLSQKGYDPRANCMNTALPYLDRFCNAEDPAAFARLTQRLRLRK</sequence>
<dbReference type="Pfam" id="PF05762">
    <property type="entry name" value="VWA_CoxE"/>
    <property type="match status" value="1"/>
</dbReference>
<reference evidence="2 3" key="1">
    <citation type="submission" date="2018-08" db="EMBL/GenBank/DDBJ databases">
        <title>Meiothermus cateniformans JCM 15151 genome sequencing project.</title>
        <authorList>
            <person name="Da Costa M.S."/>
            <person name="Albuquerque L."/>
            <person name="Raposo P."/>
            <person name="Froufe H.J.C."/>
            <person name="Barroso C.S."/>
            <person name="Egas C."/>
        </authorList>
    </citation>
    <scope>NUCLEOTIDE SEQUENCE [LARGE SCALE GENOMIC DNA]</scope>
    <source>
        <strain evidence="2 3">JCM 15151</strain>
    </source>
</reference>
<dbReference type="AlphaFoldDB" id="A0A399E3S4"/>
<comment type="caution">
    <text evidence="2">The sequence shown here is derived from an EMBL/GenBank/DDBJ whole genome shotgun (WGS) entry which is preliminary data.</text>
</comment>
<evidence type="ECO:0000313" key="2">
    <source>
        <dbReference type="EMBL" id="RIH79374.1"/>
    </source>
</evidence>
<protein>
    <submittedName>
        <fullName evidence="2">VWA domain containing CoxE-like protein</fullName>
    </submittedName>
</protein>
<dbReference type="Proteomes" id="UP000266089">
    <property type="component" value="Unassembled WGS sequence"/>
</dbReference>
<dbReference type="CDD" id="cd00198">
    <property type="entry name" value="vWFA"/>
    <property type="match status" value="1"/>
</dbReference>
<dbReference type="InterPro" id="IPR036465">
    <property type="entry name" value="vWFA_dom_sf"/>
</dbReference>
<feature type="region of interest" description="Disordered" evidence="1">
    <location>
        <begin position="90"/>
        <end position="141"/>
    </location>
</feature>
<evidence type="ECO:0000256" key="1">
    <source>
        <dbReference type="SAM" id="MobiDB-lite"/>
    </source>
</evidence>
<dbReference type="PANTHER" id="PTHR39338">
    <property type="entry name" value="BLL5662 PROTEIN-RELATED"/>
    <property type="match status" value="1"/>
</dbReference>
<dbReference type="Gene3D" id="3.40.50.410">
    <property type="entry name" value="von Willebrand factor, type A domain"/>
    <property type="match status" value="1"/>
</dbReference>
<proteinExistence type="predicted"/>
<dbReference type="InterPro" id="IPR011195">
    <property type="entry name" value="UCP010256"/>
</dbReference>
<dbReference type="EMBL" id="QWKX01000006">
    <property type="protein sequence ID" value="RIH79374.1"/>
    <property type="molecule type" value="Genomic_DNA"/>
</dbReference>
<evidence type="ECO:0000313" key="3">
    <source>
        <dbReference type="Proteomes" id="UP000266089"/>
    </source>
</evidence>